<dbReference type="STRING" id="363754.RHSP_67492"/>
<evidence type="ECO:0000313" key="1">
    <source>
        <dbReference type="EMBL" id="ENN87103.1"/>
    </source>
</evidence>
<dbReference type="PATRIC" id="fig|363754.4.peg.3329"/>
<sequence>MAILRDDAGLELVISRAVEKFGGADSVSIGRNTYHIGFMQPSREAVDILFERVKSAGCDIPKPPAAIRGGWSFYCFAPGRILVEVGWRMELSYVVNLLLSIDCYS</sequence>
<dbReference type="GO" id="GO:0051213">
    <property type="term" value="F:dioxygenase activity"/>
    <property type="evidence" value="ECO:0007669"/>
    <property type="project" value="UniProtKB-KW"/>
</dbReference>
<evidence type="ECO:0000313" key="2">
    <source>
        <dbReference type="Proteomes" id="UP000012429"/>
    </source>
</evidence>
<dbReference type="InterPro" id="IPR029068">
    <property type="entry name" value="Glyas_Bleomycin-R_OHBP_Dase"/>
</dbReference>
<name>N6UA90_9HYPH</name>
<protein>
    <submittedName>
        <fullName evidence="1">Putative glyoxalase/bleomycin resistance protein/dioxygenase</fullName>
    </submittedName>
</protein>
<dbReference type="EMBL" id="AQHN01000061">
    <property type="protein sequence ID" value="ENN87103.1"/>
    <property type="molecule type" value="Genomic_DNA"/>
</dbReference>
<dbReference type="Gene3D" id="3.10.180.10">
    <property type="entry name" value="2,3-Dihydroxybiphenyl 1,2-Dioxygenase, domain 1"/>
    <property type="match status" value="1"/>
</dbReference>
<keyword evidence="1" id="KW-0223">Dioxygenase</keyword>
<dbReference type="SUPFAM" id="SSF54593">
    <property type="entry name" value="Glyoxalase/Bleomycin resistance protein/Dihydroxybiphenyl dioxygenase"/>
    <property type="match status" value="1"/>
</dbReference>
<keyword evidence="1" id="KW-0560">Oxidoreductase</keyword>
<gene>
    <name evidence="1" type="ORF">RHSP_67492</name>
</gene>
<keyword evidence="2" id="KW-1185">Reference proteome</keyword>
<accession>N6UA90</accession>
<dbReference type="AlphaFoldDB" id="N6UA90"/>
<proteinExistence type="predicted"/>
<organism evidence="1 2">
    <name type="scientific">Rhizobium freirei PRF 81</name>
    <dbReference type="NCBI Taxonomy" id="363754"/>
    <lineage>
        <taxon>Bacteria</taxon>
        <taxon>Pseudomonadati</taxon>
        <taxon>Pseudomonadota</taxon>
        <taxon>Alphaproteobacteria</taxon>
        <taxon>Hyphomicrobiales</taxon>
        <taxon>Rhizobiaceae</taxon>
        <taxon>Rhizobium/Agrobacterium group</taxon>
        <taxon>Rhizobium</taxon>
    </lineage>
</organism>
<reference evidence="1 2" key="1">
    <citation type="journal article" date="2012" name="BMC Genomics">
        <title>Genomic basis of broad host range and environmental adaptability of Rhizobium tropici CIAT 899 and Rhizobium sp. PRF 81 which are used in inoculants for common bean (Phaseolus vulgaris L.).</title>
        <authorList>
            <person name="Ormeno-Orrillo E."/>
            <person name="Menna P."/>
            <person name="Almeida L.G."/>
            <person name="Ollero F.J."/>
            <person name="Nicolas M.F."/>
            <person name="Pains Rodrigues E."/>
            <person name="Shigueyoshi Nakatani A."/>
            <person name="Silva Batista J.S."/>
            <person name="Oliveira Chueire L.M."/>
            <person name="Souza R.C."/>
            <person name="Ribeiro Vasconcelos A.T."/>
            <person name="Megias M."/>
            <person name="Hungria M."/>
            <person name="Martinez-Romero E."/>
        </authorList>
    </citation>
    <scope>NUCLEOTIDE SEQUENCE [LARGE SCALE GENOMIC DNA]</scope>
    <source>
        <strain evidence="1 2">PRF 81</strain>
    </source>
</reference>
<dbReference type="Proteomes" id="UP000012429">
    <property type="component" value="Unassembled WGS sequence"/>
</dbReference>
<comment type="caution">
    <text evidence="1">The sequence shown here is derived from an EMBL/GenBank/DDBJ whole genome shotgun (WGS) entry which is preliminary data.</text>
</comment>